<dbReference type="KEGG" id="bst:GYO_1043"/>
<proteinExistence type="predicted"/>
<evidence type="ECO:0000313" key="2">
    <source>
        <dbReference type="Proteomes" id="UP000002651"/>
    </source>
</evidence>
<gene>
    <name evidence="1" type="ordered locus">GYO_1043</name>
</gene>
<dbReference type="EMBL" id="CP002905">
    <property type="protein sequence ID" value="AEP85721.1"/>
    <property type="molecule type" value="Genomic_DNA"/>
</dbReference>
<reference evidence="1 2" key="1">
    <citation type="journal article" date="2012" name="J. Bacteriol.">
        <title>Whole-genome sequences of Bacillus subtilis and close relatives.</title>
        <authorList>
            <person name="Earl A.M."/>
            <person name="Eppinger M."/>
            <person name="Fricke W.F."/>
            <person name="Rosovitz M.J."/>
            <person name="Rasko D.A."/>
            <person name="Daugherty S."/>
            <person name="Losick R."/>
            <person name="Kolter R."/>
            <person name="Ravel J."/>
        </authorList>
    </citation>
    <scope>NUCLEOTIDE SEQUENCE [LARGE SCALE GENOMIC DNA]</scope>
    <source>
        <strain evidence="2">DSM 15029 / JCM 12233 / NBRC 101239 / NRRL B-23049 / TU-B-10</strain>
    </source>
</reference>
<keyword evidence="2" id="KW-1185">Reference proteome</keyword>
<dbReference type="HOGENOM" id="CLU_3304980_0_0_9"/>
<dbReference type="AlphaFoldDB" id="G4NUD5"/>
<sequence length="39" mass="4266">MMAGKGISRAEHYTLKLSVKPSLDPLMVDSVIGYSMLLL</sequence>
<protein>
    <submittedName>
        <fullName evidence="1">Uncharacterized protein</fullName>
    </submittedName>
</protein>
<name>G4NUD5_BACS4</name>
<evidence type="ECO:0000313" key="1">
    <source>
        <dbReference type="EMBL" id="AEP85721.1"/>
    </source>
</evidence>
<dbReference type="Proteomes" id="UP000002651">
    <property type="component" value="Chromosome"/>
</dbReference>
<organism evidence="1 2">
    <name type="scientific">Bacillus spizizenii (strain DSM 15029 / JCM 12233 / NBRC 101239 / NRRL B-23049 / TU-B-10)</name>
    <name type="common">Bacillus subtilis subsp. spizizenii</name>
    <dbReference type="NCBI Taxonomy" id="1052585"/>
    <lineage>
        <taxon>Bacteria</taxon>
        <taxon>Bacillati</taxon>
        <taxon>Bacillota</taxon>
        <taxon>Bacilli</taxon>
        <taxon>Bacillales</taxon>
        <taxon>Bacillaceae</taxon>
        <taxon>Bacillus</taxon>
    </lineage>
</organism>
<accession>G4NUD5</accession>